<comment type="caution">
    <text evidence="3">The sequence shown here is derived from an EMBL/GenBank/DDBJ whole genome shotgun (WGS) entry which is preliminary data.</text>
</comment>
<feature type="signal peptide" evidence="2">
    <location>
        <begin position="1"/>
        <end position="20"/>
    </location>
</feature>
<keyword evidence="4" id="KW-1185">Reference proteome</keyword>
<protein>
    <recommendedName>
        <fullName evidence="5">Secreted protein</fullName>
    </recommendedName>
</protein>
<evidence type="ECO:0000256" key="2">
    <source>
        <dbReference type="SAM" id="SignalP"/>
    </source>
</evidence>
<dbReference type="AlphaFoldDB" id="A0AAV4CM05"/>
<keyword evidence="1" id="KW-0472">Membrane</keyword>
<keyword evidence="1" id="KW-0812">Transmembrane</keyword>
<evidence type="ECO:0000313" key="3">
    <source>
        <dbReference type="EMBL" id="GFO32821.1"/>
    </source>
</evidence>
<keyword evidence="2" id="KW-0732">Signal</keyword>
<dbReference type="Proteomes" id="UP000735302">
    <property type="component" value="Unassembled WGS sequence"/>
</dbReference>
<proteinExistence type="predicted"/>
<accession>A0AAV4CM05</accession>
<gene>
    <name evidence="3" type="ORF">PoB_005932600</name>
</gene>
<keyword evidence="1" id="KW-1133">Transmembrane helix</keyword>
<organism evidence="3 4">
    <name type="scientific">Plakobranchus ocellatus</name>
    <dbReference type="NCBI Taxonomy" id="259542"/>
    <lineage>
        <taxon>Eukaryota</taxon>
        <taxon>Metazoa</taxon>
        <taxon>Spiralia</taxon>
        <taxon>Lophotrochozoa</taxon>
        <taxon>Mollusca</taxon>
        <taxon>Gastropoda</taxon>
        <taxon>Heterobranchia</taxon>
        <taxon>Euthyneura</taxon>
        <taxon>Panpulmonata</taxon>
        <taxon>Sacoglossa</taxon>
        <taxon>Placobranchoidea</taxon>
        <taxon>Plakobranchidae</taxon>
        <taxon>Plakobranchus</taxon>
    </lineage>
</organism>
<feature type="transmembrane region" description="Helical" evidence="1">
    <location>
        <begin position="33"/>
        <end position="53"/>
    </location>
</feature>
<feature type="chain" id="PRO_5043573608" description="Secreted protein" evidence="2">
    <location>
        <begin position="21"/>
        <end position="138"/>
    </location>
</feature>
<name>A0AAV4CM05_9GAST</name>
<evidence type="ECO:0000256" key="1">
    <source>
        <dbReference type="SAM" id="Phobius"/>
    </source>
</evidence>
<evidence type="ECO:0008006" key="5">
    <source>
        <dbReference type="Google" id="ProtNLM"/>
    </source>
</evidence>
<reference evidence="3 4" key="1">
    <citation type="journal article" date="2021" name="Elife">
        <title>Chloroplast acquisition without the gene transfer in kleptoplastic sea slugs, Plakobranchus ocellatus.</title>
        <authorList>
            <person name="Maeda T."/>
            <person name="Takahashi S."/>
            <person name="Yoshida T."/>
            <person name="Shimamura S."/>
            <person name="Takaki Y."/>
            <person name="Nagai Y."/>
            <person name="Toyoda A."/>
            <person name="Suzuki Y."/>
            <person name="Arimoto A."/>
            <person name="Ishii H."/>
            <person name="Satoh N."/>
            <person name="Nishiyama T."/>
            <person name="Hasebe M."/>
            <person name="Maruyama T."/>
            <person name="Minagawa J."/>
            <person name="Obokata J."/>
            <person name="Shigenobu S."/>
        </authorList>
    </citation>
    <scope>NUCLEOTIDE SEQUENCE [LARGE SCALE GENOMIC DNA]</scope>
</reference>
<sequence>MVAVAMATAVIVTAVATAAAAAAAAAEAAAENLVVGSVLVLVLTVVVELTVAIRFKISETWSALERLQRFYQVSTRAHPEKRNGESTTGLRLLICFTLLDLMPRASTKGQWSVLLSTTRVKVFILSSIDCHIPTMYLT</sequence>
<dbReference type="EMBL" id="BLXT01006675">
    <property type="protein sequence ID" value="GFO32821.1"/>
    <property type="molecule type" value="Genomic_DNA"/>
</dbReference>
<evidence type="ECO:0000313" key="4">
    <source>
        <dbReference type="Proteomes" id="UP000735302"/>
    </source>
</evidence>